<evidence type="ECO:0000259" key="6">
    <source>
        <dbReference type="Pfam" id="PF02668"/>
    </source>
</evidence>
<accession>A0A3M3Q9J6</accession>
<evidence type="ECO:0000313" key="7">
    <source>
        <dbReference type="EMBL" id="RMN80926.1"/>
    </source>
</evidence>
<keyword evidence="4" id="KW-0560">Oxidoreductase</keyword>
<dbReference type="InterPro" id="IPR051323">
    <property type="entry name" value="AtsK-like"/>
</dbReference>
<keyword evidence="3 8" id="KW-0223">Dioxygenase</keyword>
<comment type="similarity">
    <text evidence="1">Belongs to the TfdA dioxygenase family.</text>
</comment>
<evidence type="ECO:0000256" key="2">
    <source>
        <dbReference type="ARBA" id="ARBA00022723"/>
    </source>
</evidence>
<reference evidence="9 10" key="1">
    <citation type="submission" date="2018-08" db="EMBL/GenBank/DDBJ databases">
        <title>Recombination of ecologically and evolutionarily significant loci maintains genetic cohesion in the Pseudomonas syringae species complex.</title>
        <authorList>
            <person name="Dillon M."/>
            <person name="Thakur S."/>
            <person name="Almeida R.N.D."/>
            <person name="Weir B.S."/>
            <person name="Guttman D.S."/>
        </authorList>
    </citation>
    <scope>NUCLEOTIDE SEQUENCE [LARGE SCALE GENOMIC DNA]</scope>
    <source>
        <strain evidence="7 9">ICMP 15201</strain>
        <strain evidence="8 10">ICMP 15203</strain>
    </source>
</reference>
<keyword evidence="5" id="KW-0408">Iron</keyword>
<dbReference type="PANTHER" id="PTHR30468:SF1">
    <property type="entry name" value="ALPHA-KETOGLUTARATE-DEPENDENT SULFONATE DIOXYGENASE"/>
    <property type="match status" value="1"/>
</dbReference>
<protein>
    <submittedName>
        <fullName evidence="8">Taurine catabolism dioxygenase, TauD/TfdA family</fullName>
    </submittedName>
    <submittedName>
        <fullName evidence="7">Taurine dioxygenase</fullName>
    </submittedName>
</protein>
<evidence type="ECO:0000256" key="5">
    <source>
        <dbReference type="ARBA" id="ARBA00023004"/>
    </source>
</evidence>
<dbReference type="InterPro" id="IPR003819">
    <property type="entry name" value="TauD/TfdA-like"/>
</dbReference>
<evidence type="ECO:0000256" key="3">
    <source>
        <dbReference type="ARBA" id="ARBA00022964"/>
    </source>
</evidence>
<dbReference type="Proteomes" id="UP000270524">
    <property type="component" value="Unassembled WGS sequence"/>
</dbReference>
<dbReference type="InterPro" id="IPR042098">
    <property type="entry name" value="TauD-like_sf"/>
</dbReference>
<dbReference type="RefSeq" id="WP_057414943.1">
    <property type="nucleotide sequence ID" value="NZ_RBPH01000139.1"/>
</dbReference>
<dbReference type="EMBL" id="RBPJ01000206">
    <property type="protein sequence ID" value="RMN93315.1"/>
    <property type="molecule type" value="Genomic_DNA"/>
</dbReference>
<dbReference type="Pfam" id="PF02668">
    <property type="entry name" value="TauD"/>
    <property type="match status" value="1"/>
</dbReference>
<dbReference type="AlphaFoldDB" id="A0A3M3Q9J6"/>
<feature type="domain" description="TauD/TfdA-like" evidence="6">
    <location>
        <begin position="12"/>
        <end position="265"/>
    </location>
</feature>
<organism evidence="8 10">
    <name type="scientific">Pseudomonas cannabina</name>
    <dbReference type="NCBI Taxonomy" id="86840"/>
    <lineage>
        <taxon>Bacteria</taxon>
        <taxon>Pseudomonadati</taxon>
        <taxon>Pseudomonadota</taxon>
        <taxon>Gammaproteobacteria</taxon>
        <taxon>Pseudomonadales</taxon>
        <taxon>Pseudomonadaceae</taxon>
        <taxon>Pseudomonas</taxon>
    </lineage>
</organism>
<name>A0A3M3Q9J6_PSECA</name>
<keyword evidence="2" id="KW-0479">Metal-binding</keyword>
<dbReference type="EMBL" id="RBPH01000139">
    <property type="protein sequence ID" value="RMN80926.1"/>
    <property type="molecule type" value="Genomic_DNA"/>
</dbReference>
<comment type="caution">
    <text evidence="8">The sequence shown here is derived from an EMBL/GenBank/DDBJ whole genome shotgun (WGS) entry which is preliminary data.</text>
</comment>
<evidence type="ECO:0000313" key="8">
    <source>
        <dbReference type="EMBL" id="RMN93315.1"/>
    </source>
</evidence>
<dbReference type="GO" id="GO:0005737">
    <property type="term" value="C:cytoplasm"/>
    <property type="evidence" value="ECO:0007669"/>
    <property type="project" value="TreeGrafter"/>
</dbReference>
<evidence type="ECO:0000256" key="4">
    <source>
        <dbReference type="ARBA" id="ARBA00023002"/>
    </source>
</evidence>
<evidence type="ECO:0000313" key="9">
    <source>
        <dbReference type="Proteomes" id="UP000269335"/>
    </source>
</evidence>
<dbReference type="Proteomes" id="UP000269335">
    <property type="component" value="Unassembled WGS sequence"/>
</dbReference>
<gene>
    <name evidence="8" type="ORF">ALQ51_101347</name>
    <name evidence="7" type="ORF">ALQ53_02965</name>
</gene>
<dbReference type="GO" id="GO:0006790">
    <property type="term" value="P:sulfur compound metabolic process"/>
    <property type="evidence" value="ECO:0007669"/>
    <property type="project" value="TreeGrafter"/>
</dbReference>
<dbReference type="PANTHER" id="PTHR30468">
    <property type="entry name" value="ALPHA-KETOGLUTARATE-DEPENDENT SULFONATE DIOXYGENASE"/>
    <property type="match status" value="1"/>
</dbReference>
<sequence length="294" mass="32805">MGVREFAPLRLQLGDALHMSDTELRHEVAQSKVVVIANKNVAVEPYVRLIRRLGTPVLHVLEKFCLSDYREVLAITNVYKDDQPLGVHDGGAYWHTDMSYKSANTVFTSMLSVLSVHVPVLGGQTEFMDCVAGLQAVQQWMNSRECPEFIQALDLDALDVYHVFGNRDVLRNTDAKSQSLNDSEIQHVNGAVLHPLVTVHPLSGAHSLYATAGTSMRIKGLPDALAHRVLDTLLDFLVLHAPRYEHKYQPGDIVIWDNLSTMHRGPVIPKSVGGDDARLLYRMNVDFIEDSHHG</sequence>
<proteinExistence type="inferred from homology"/>
<dbReference type="SUPFAM" id="SSF51197">
    <property type="entry name" value="Clavaminate synthase-like"/>
    <property type="match status" value="1"/>
</dbReference>
<evidence type="ECO:0000313" key="10">
    <source>
        <dbReference type="Proteomes" id="UP000270524"/>
    </source>
</evidence>
<evidence type="ECO:0000256" key="1">
    <source>
        <dbReference type="ARBA" id="ARBA00005896"/>
    </source>
</evidence>
<dbReference type="GO" id="GO:0046872">
    <property type="term" value="F:metal ion binding"/>
    <property type="evidence" value="ECO:0007669"/>
    <property type="project" value="UniProtKB-KW"/>
</dbReference>
<dbReference type="Gene3D" id="3.60.130.10">
    <property type="entry name" value="Clavaminate synthase-like"/>
    <property type="match status" value="1"/>
</dbReference>
<dbReference type="GO" id="GO:0000908">
    <property type="term" value="F:taurine dioxygenase activity"/>
    <property type="evidence" value="ECO:0007669"/>
    <property type="project" value="TreeGrafter"/>
</dbReference>